<dbReference type="SMART" id="SM00256">
    <property type="entry name" value="FBOX"/>
    <property type="match status" value="1"/>
</dbReference>
<dbReference type="PROSITE" id="PS50181">
    <property type="entry name" value="FBOX"/>
    <property type="match status" value="1"/>
</dbReference>
<dbReference type="PANTHER" id="PTHR31482">
    <property type="entry name" value="ESTS AU081301(E20138)"/>
    <property type="match status" value="1"/>
</dbReference>
<sequence>MFDKGWLAIGLFEVPIKMPMKKMNFGSEEQEQAEDRKISLLDLPDLAMASILERLSPAELCTMAKVCSSLRVMCTADHLWEKHLKQKWGEVIGDVAFKEWKWHVTSRKRSTSLLTQNNPEGLLRSLGSIWPFSWIKPNLESRNKPKTCLPIDSIMALFLSLESGSFWFPAQVYNRENGHVGFMLSCYDAQLSYDSGTNTFLARYSHHGRRTVEENIPWCRIRAPSVDTPADVLHVSNCLEDLRPGDHIEIQWRRSREFPYGWWYGVVGHLESCDGNANSCRCHNSDMVILEFNQYSPGSQWRRTVIHRKDHLEEGNEADGFYAGIRKLYSEEEISRWKQLWPKGVLE</sequence>
<dbReference type="SUPFAM" id="SSF81383">
    <property type="entry name" value="F-box domain"/>
    <property type="match status" value="1"/>
</dbReference>
<dbReference type="Proteomes" id="UP001159364">
    <property type="component" value="Linkage Group LG07"/>
</dbReference>
<keyword evidence="3" id="KW-1185">Reference proteome</keyword>
<evidence type="ECO:0000259" key="1">
    <source>
        <dbReference type="PROSITE" id="PS50181"/>
    </source>
</evidence>
<feature type="domain" description="F-box" evidence="1">
    <location>
        <begin position="37"/>
        <end position="83"/>
    </location>
</feature>
<reference evidence="2 3" key="1">
    <citation type="submission" date="2021-09" db="EMBL/GenBank/DDBJ databases">
        <title>Genomic insights and catalytic innovation underlie evolution of tropane alkaloids biosynthesis.</title>
        <authorList>
            <person name="Wang Y.-J."/>
            <person name="Tian T."/>
            <person name="Huang J.-P."/>
            <person name="Huang S.-X."/>
        </authorList>
    </citation>
    <scope>NUCLEOTIDE SEQUENCE [LARGE SCALE GENOMIC DNA]</scope>
    <source>
        <strain evidence="2">KIB-2018</strain>
        <tissue evidence="2">Leaf</tissue>
    </source>
</reference>
<dbReference type="EMBL" id="JAIWQS010000007">
    <property type="protein sequence ID" value="KAJ8759995.1"/>
    <property type="molecule type" value="Genomic_DNA"/>
</dbReference>
<evidence type="ECO:0000313" key="3">
    <source>
        <dbReference type="Proteomes" id="UP001159364"/>
    </source>
</evidence>
<name>A0AAV8T157_9ROSI</name>
<dbReference type="PANTHER" id="PTHR31482:SF18">
    <property type="entry name" value="ESTS AU081301(E20138)"/>
    <property type="match status" value="1"/>
</dbReference>
<dbReference type="InterPro" id="IPR036047">
    <property type="entry name" value="F-box-like_dom_sf"/>
</dbReference>
<gene>
    <name evidence="2" type="ORF">K2173_010851</name>
</gene>
<dbReference type="AlphaFoldDB" id="A0AAV8T157"/>
<comment type="caution">
    <text evidence="2">The sequence shown here is derived from an EMBL/GenBank/DDBJ whole genome shotgun (WGS) entry which is preliminary data.</text>
</comment>
<evidence type="ECO:0000313" key="2">
    <source>
        <dbReference type="EMBL" id="KAJ8759995.1"/>
    </source>
</evidence>
<dbReference type="Pfam" id="PF12937">
    <property type="entry name" value="F-box-like"/>
    <property type="match status" value="1"/>
</dbReference>
<accession>A0AAV8T157</accession>
<dbReference type="InterPro" id="IPR001810">
    <property type="entry name" value="F-box_dom"/>
</dbReference>
<organism evidence="2 3">
    <name type="scientific">Erythroxylum novogranatense</name>
    <dbReference type="NCBI Taxonomy" id="1862640"/>
    <lineage>
        <taxon>Eukaryota</taxon>
        <taxon>Viridiplantae</taxon>
        <taxon>Streptophyta</taxon>
        <taxon>Embryophyta</taxon>
        <taxon>Tracheophyta</taxon>
        <taxon>Spermatophyta</taxon>
        <taxon>Magnoliopsida</taxon>
        <taxon>eudicotyledons</taxon>
        <taxon>Gunneridae</taxon>
        <taxon>Pentapetalae</taxon>
        <taxon>rosids</taxon>
        <taxon>fabids</taxon>
        <taxon>Malpighiales</taxon>
        <taxon>Erythroxylaceae</taxon>
        <taxon>Erythroxylum</taxon>
    </lineage>
</organism>
<dbReference type="Gene3D" id="1.20.1280.50">
    <property type="match status" value="1"/>
</dbReference>
<proteinExistence type="predicted"/>
<protein>
    <recommendedName>
        <fullName evidence="1">F-box domain-containing protein</fullName>
    </recommendedName>
</protein>